<dbReference type="Proteomes" id="UP000001849">
    <property type="component" value="Segment"/>
</dbReference>
<reference evidence="1 2" key="1">
    <citation type="submission" date="2008-06" db="EMBL/GenBank/DDBJ databases">
        <authorList>
            <person name="Smith A.L."/>
            <person name="Paladin E.C."/>
            <person name="Jacobs-Sera D."/>
            <person name="Hendirx R.W."/>
            <person name="Hatfull G.F."/>
        </authorList>
    </citation>
    <scope>NUCLEOTIDE SEQUENCE [LARGE SCALE GENOMIC DNA]</scope>
</reference>
<organism evidence="1 2">
    <name type="scientific">Mycobacterium phage Myrna</name>
    <dbReference type="NCBI Taxonomy" id="546805"/>
    <lineage>
        <taxon>Viruses</taxon>
        <taxon>Duplodnaviria</taxon>
        <taxon>Heunggongvirae</taxon>
        <taxon>Uroviricota</taxon>
        <taxon>Caudoviricetes</taxon>
        <taxon>Ceeclamvirinae</taxon>
        <taxon>Myrnavirus</taxon>
        <taxon>Myrnavirus myrna</taxon>
    </lineage>
</organism>
<name>B5LJ83_9CAUD</name>
<dbReference type="KEGG" id="vg:6920776"/>
<keyword evidence="2" id="KW-1185">Reference proteome</keyword>
<gene>
    <name evidence="1" type="primary">72</name>
    <name evidence="1" type="ORF">MYRNA_72</name>
</gene>
<proteinExistence type="predicted"/>
<accession>B5LJ83</accession>
<dbReference type="GeneID" id="6920776"/>
<protein>
    <submittedName>
        <fullName evidence="1">Uncharacterized protein</fullName>
    </submittedName>
</protein>
<dbReference type="RefSeq" id="YP_002224990.1">
    <property type="nucleotide sequence ID" value="NC_011273.1"/>
</dbReference>
<evidence type="ECO:0000313" key="1">
    <source>
        <dbReference type="EMBL" id="ACH62080.1"/>
    </source>
</evidence>
<dbReference type="EMBL" id="EU826466">
    <property type="protein sequence ID" value="ACH62080.1"/>
    <property type="molecule type" value="Genomic_DNA"/>
</dbReference>
<evidence type="ECO:0000313" key="2">
    <source>
        <dbReference type="Proteomes" id="UP000001849"/>
    </source>
</evidence>
<sequence length="122" mass="13725">MTLLWGFPEPGIGEEPAPGGAFVKKKTIYVQLFGGEQDGFEAELELDHGSRWPDMFYVYPVCRTGEIKDARDPELQKLLVDNLSILAYEFHSADPRDGVRGGKIYRYRRCESADKALTDPAV</sequence>